<dbReference type="VEuPathDB" id="FungiDB:PC110_g17902"/>
<dbReference type="Gene3D" id="1.10.10.60">
    <property type="entry name" value="Homeodomain-like"/>
    <property type="match status" value="1"/>
</dbReference>
<dbReference type="AlphaFoldDB" id="A0A329RQL7"/>
<reference evidence="1 2" key="1">
    <citation type="submission" date="2018-01" db="EMBL/GenBank/DDBJ databases">
        <title>Draft genome of the strawberry crown rot pathogen Phytophthora cactorum.</title>
        <authorList>
            <person name="Armitage A.D."/>
            <person name="Lysoe E."/>
            <person name="Nellist C.F."/>
            <person name="Harrison R.J."/>
            <person name="Brurberg M.B."/>
        </authorList>
    </citation>
    <scope>NUCLEOTIDE SEQUENCE [LARGE SCALE GENOMIC DNA]</scope>
    <source>
        <strain evidence="1 2">10300</strain>
    </source>
</reference>
<sequence>MPRGTKLTQEEQQRTLAFSEVCLSERDIANLVRRSRPAVHSFLNDPDGYNKSKRSGATTKLTLTAIRQLLRETSKGAMSSTELKMALELPISARRIRELLQDDPDMNYEKRKP</sequence>
<evidence type="ECO:0008006" key="3">
    <source>
        <dbReference type="Google" id="ProtNLM"/>
    </source>
</evidence>
<proteinExistence type="predicted"/>
<gene>
    <name evidence="1" type="ORF">PC110_g17902</name>
</gene>
<dbReference type="SUPFAM" id="SSF46689">
    <property type="entry name" value="Homeodomain-like"/>
    <property type="match status" value="1"/>
</dbReference>
<dbReference type="Proteomes" id="UP000251314">
    <property type="component" value="Unassembled WGS sequence"/>
</dbReference>
<comment type="caution">
    <text evidence="1">The sequence shown here is derived from an EMBL/GenBank/DDBJ whole genome shotgun (WGS) entry which is preliminary data.</text>
</comment>
<accession>A0A329RQL7</accession>
<evidence type="ECO:0000313" key="1">
    <source>
        <dbReference type="EMBL" id="RAW25682.1"/>
    </source>
</evidence>
<organism evidence="1 2">
    <name type="scientific">Phytophthora cactorum</name>
    <dbReference type="NCBI Taxonomy" id="29920"/>
    <lineage>
        <taxon>Eukaryota</taxon>
        <taxon>Sar</taxon>
        <taxon>Stramenopiles</taxon>
        <taxon>Oomycota</taxon>
        <taxon>Peronosporomycetes</taxon>
        <taxon>Peronosporales</taxon>
        <taxon>Peronosporaceae</taxon>
        <taxon>Phytophthora</taxon>
    </lineage>
</organism>
<protein>
    <recommendedName>
        <fullName evidence="3">Tc3 transposase DNA binding domain-containing protein</fullName>
    </recommendedName>
</protein>
<dbReference type="InterPro" id="IPR009057">
    <property type="entry name" value="Homeodomain-like_sf"/>
</dbReference>
<evidence type="ECO:0000313" key="2">
    <source>
        <dbReference type="Proteomes" id="UP000251314"/>
    </source>
</evidence>
<dbReference type="EMBL" id="MJFZ01000723">
    <property type="protein sequence ID" value="RAW25682.1"/>
    <property type="molecule type" value="Genomic_DNA"/>
</dbReference>
<dbReference type="OrthoDB" id="8060176at2759"/>
<name>A0A329RQL7_9STRA</name>
<keyword evidence="2" id="KW-1185">Reference proteome</keyword>